<feature type="compositionally biased region" description="Basic and acidic residues" evidence="2">
    <location>
        <begin position="376"/>
        <end position="388"/>
    </location>
</feature>
<dbReference type="InterPro" id="IPR043129">
    <property type="entry name" value="ATPase_NBD"/>
</dbReference>
<feature type="compositionally biased region" description="Low complexity" evidence="2">
    <location>
        <begin position="66"/>
        <end position="85"/>
    </location>
</feature>
<feature type="compositionally biased region" description="Low complexity" evidence="2">
    <location>
        <begin position="397"/>
        <end position="407"/>
    </location>
</feature>
<gene>
    <name evidence="3" type="ORF">SAPIO_CDS7141</name>
</gene>
<organism evidence="3 4">
    <name type="scientific">Pseudallescheria apiosperma</name>
    <name type="common">Scedosporium apiospermum</name>
    <dbReference type="NCBI Taxonomy" id="563466"/>
    <lineage>
        <taxon>Eukaryota</taxon>
        <taxon>Fungi</taxon>
        <taxon>Dikarya</taxon>
        <taxon>Ascomycota</taxon>
        <taxon>Pezizomycotina</taxon>
        <taxon>Sordariomycetes</taxon>
        <taxon>Hypocreomycetidae</taxon>
        <taxon>Microascales</taxon>
        <taxon>Microascaceae</taxon>
        <taxon>Scedosporium</taxon>
    </lineage>
</organism>
<feature type="compositionally biased region" description="Basic and acidic residues" evidence="2">
    <location>
        <begin position="335"/>
        <end position="356"/>
    </location>
</feature>
<protein>
    <recommendedName>
        <fullName evidence="5">Chromatin remodeling complex subunit</fullName>
    </recommendedName>
</protein>
<dbReference type="PANTHER" id="PTHR11937">
    <property type="entry name" value="ACTIN"/>
    <property type="match status" value="1"/>
</dbReference>
<dbReference type="SUPFAM" id="SSF53067">
    <property type="entry name" value="Actin-like ATPase domain"/>
    <property type="match status" value="2"/>
</dbReference>
<dbReference type="HOGENOM" id="CLU_015497_0_0_1"/>
<dbReference type="GeneID" id="27726213"/>
<feature type="compositionally biased region" description="Basic and acidic residues" evidence="2">
    <location>
        <begin position="432"/>
        <end position="441"/>
    </location>
</feature>
<evidence type="ECO:0000256" key="2">
    <source>
        <dbReference type="SAM" id="MobiDB-lite"/>
    </source>
</evidence>
<feature type="region of interest" description="Disordered" evidence="2">
    <location>
        <begin position="61"/>
        <end position="91"/>
    </location>
</feature>
<evidence type="ECO:0000313" key="3">
    <source>
        <dbReference type="EMBL" id="KEZ41085.1"/>
    </source>
</evidence>
<evidence type="ECO:0000313" key="4">
    <source>
        <dbReference type="Proteomes" id="UP000028545"/>
    </source>
</evidence>
<feature type="compositionally biased region" description="Low complexity" evidence="2">
    <location>
        <begin position="557"/>
        <end position="573"/>
    </location>
</feature>
<dbReference type="KEGG" id="sapo:SAPIO_CDS7141"/>
<feature type="region of interest" description="Disordered" evidence="2">
    <location>
        <begin position="551"/>
        <end position="573"/>
    </location>
</feature>
<dbReference type="OMA" id="RYIFEKT"/>
<sequence>MSGSAAKWKEEQILVICPGSKTTMAQLGCNELTPPVHRIPTRMFRDPEDGGWRPYHTFKRKKAGAGKKQQQQAEGEVQQVQQNGEAVEDDEWEWVEDQDSSEGAVYPMQAGRIVNMPAFLAFLDHIHSMLTTTYHNTPIVLMASPQWTRDCIEEITRYIFEKTKTPSLCLIHSALATQYGLRWPNMTVVDIGFEKVDVTCIYDGSVVNHMDIGVPYGKVQGIQSGGEVFTQKLLGLLRDKGFNYDMAEQLKKSGICEVLAYNPDVPPNYMELPKENADPAGGAALGAGNDPVKVAAEAARVPLMLDEEDAEERGVDSDGVLDVASIVTSGQTKEFLAKKEKEKGKGGRKGKDKEGADGQNARTGRLPNAKRMRNVFHYEEVIQEEVPKPKPAPLPAAAPTSTTAATTENGVEKPTEATEGGENKPAAPEGAAKPEGEDAMKVDAAPEPAPAPKDEGPVETELRAKLVRRDIEVGLERFTFAEREQIDRITSLIWKTVQGIPDMFMRPACWDHIVIVGNGSRIRGLRENIIQTLTARHLISPSSATIFTSELPSNMATPTGTGSQTPTGSFTGTPHQLPTSGVNPLLQAATTATLNAGLLAGPGAPASEVGGASSGTSHRFHSQTPTSIKLAPLPTYLSEWSKNGYEEAMFLGSQVAGRIAFCLHNLDGPNTEAQKKMSLSRVEYNELGPKGVRKHSMLA</sequence>
<dbReference type="AlphaFoldDB" id="A0A084G173"/>
<dbReference type="EMBL" id="JOWA01000110">
    <property type="protein sequence ID" value="KEZ41085.1"/>
    <property type="molecule type" value="Genomic_DNA"/>
</dbReference>
<dbReference type="Gene3D" id="3.90.640.60">
    <property type="match status" value="1"/>
</dbReference>
<dbReference type="Pfam" id="PF00022">
    <property type="entry name" value="Actin"/>
    <property type="match status" value="1"/>
</dbReference>
<reference evidence="3 4" key="1">
    <citation type="journal article" date="2014" name="Genome Announc.">
        <title>Draft genome sequence of the pathogenic fungus Scedosporium apiospermum.</title>
        <authorList>
            <person name="Vandeputte P."/>
            <person name="Ghamrawi S."/>
            <person name="Rechenmann M."/>
            <person name="Iltis A."/>
            <person name="Giraud S."/>
            <person name="Fleury M."/>
            <person name="Thornton C."/>
            <person name="Delhaes L."/>
            <person name="Meyer W."/>
            <person name="Papon N."/>
            <person name="Bouchara J.P."/>
        </authorList>
    </citation>
    <scope>NUCLEOTIDE SEQUENCE [LARGE SCALE GENOMIC DNA]</scope>
    <source>
        <strain evidence="3 4">IHEM 14462</strain>
    </source>
</reference>
<feature type="compositionally biased region" description="Polar residues" evidence="2">
    <location>
        <begin position="614"/>
        <end position="625"/>
    </location>
</feature>
<dbReference type="SMART" id="SM00268">
    <property type="entry name" value="ACTIN"/>
    <property type="match status" value="1"/>
</dbReference>
<comment type="similarity">
    <text evidence="1">Belongs to the actin family.</text>
</comment>
<keyword evidence="4" id="KW-1185">Reference proteome</keyword>
<evidence type="ECO:0000256" key="1">
    <source>
        <dbReference type="RuleBase" id="RU000487"/>
    </source>
</evidence>
<comment type="caution">
    <text evidence="3">The sequence shown here is derived from an EMBL/GenBank/DDBJ whole genome shotgun (WGS) entry which is preliminary data.</text>
</comment>
<dbReference type="OrthoDB" id="74201at2759"/>
<dbReference type="RefSeq" id="XP_016640884.1">
    <property type="nucleotide sequence ID" value="XM_016789057.1"/>
</dbReference>
<dbReference type="VEuPathDB" id="FungiDB:SAPIO_CDS7141"/>
<name>A0A084G173_PSEDA</name>
<dbReference type="InterPro" id="IPR004000">
    <property type="entry name" value="Actin"/>
</dbReference>
<dbReference type="Gene3D" id="3.30.420.40">
    <property type="match status" value="3"/>
</dbReference>
<feature type="region of interest" description="Disordered" evidence="2">
    <location>
        <begin position="334"/>
        <end position="459"/>
    </location>
</feature>
<evidence type="ECO:0008006" key="5">
    <source>
        <dbReference type="Google" id="ProtNLM"/>
    </source>
</evidence>
<dbReference type="Proteomes" id="UP000028545">
    <property type="component" value="Unassembled WGS sequence"/>
</dbReference>
<feature type="region of interest" description="Disordered" evidence="2">
    <location>
        <begin position="605"/>
        <end position="625"/>
    </location>
</feature>
<accession>A0A084G173</accession>
<proteinExistence type="inferred from homology"/>